<dbReference type="PANTHER" id="PTHR43065">
    <property type="entry name" value="SENSOR HISTIDINE KINASE"/>
    <property type="match status" value="1"/>
</dbReference>
<feature type="domain" description="Histidine kinase" evidence="15">
    <location>
        <begin position="349"/>
        <end position="557"/>
    </location>
</feature>
<evidence type="ECO:0000256" key="2">
    <source>
        <dbReference type="ARBA" id="ARBA00004651"/>
    </source>
</evidence>
<evidence type="ECO:0000256" key="13">
    <source>
        <dbReference type="ARBA" id="ARBA00023136"/>
    </source>
</evidence>
<dbReference type="CDD" id="cd00075">
    <property type="entry name" value="HATPase"/>
    <property type="match status" value="1"/>
</dbReference>
<organism evidence="16 17">
    <name type="scientific">Alteriqipengyuania halimionae</name>
    <dbReference type="NCBI Taxonomy" id="1926630"/>
    <lineage>
        <taxon>Bacteria</taxon>
        <taxon>Pseudomonadati</taxon>
        <taxon>Pseudomonadota</taxon>
        <taxon>Alphaproteobacteria</taxon>
        <taxon>Sphingomonadales</taxon>
        <taxon>Erythrobacteraceae</taxon>
        <taxon>Alteriqipengyuania</taxon>
    </lineage>
</organism>
<keyword evidence="13 14" id="KW-0472">Membrane</keyword>
<proteinExistence type="predicted"/>
<keyword evidence="4" id="KW-1003">Cell membrane</keyword>
<evidence type="ECO:0000313" key="16">
    <source>
        <dbReference type="EMBL" id="MXP08832.1"/>
    </source>
</evidence>
<dbReference type="InterPro" id="IPR003661">
    <property type="entry name" value="HisK_dim/P_dom"/>
</dbReference>
<dbReference type="Gene3D" id="1.10.287.130">
    <property type="match status" value="1"/>
</dbReference>
<reference evidence="16 17" key="1">
    <citation type="submission" date="2019-12" db="EMBL/GenBank/DDBJ databases">
        <title>Genomic-based taxomic classification of the family Erythrobacteraceae.</title>
        <authorList>
            <person name="Xu L."/>
        </authorList>
    </citation>
    <scope>NUCLEOTIDE SEQUENCE [LARGE SCALE GENOMIC DNA]</scope>
    <source>
        <strain evidence="16 17">LMG 29519</strain>
    </source>
</reference>
<dbReference type="InterPro" id="IPR036890">
    <property type="entry name" value="HATPase_C_sf"/>
</dbReference>
<dbReference type="GO" id="GO:0000155">
    <property type="term" value="F:phosphorelay sensor kinase activity"/>
    <property type="evidence" value="ECO:0007669"/>
    <property type="project" value="InterPro"/>
</dbReference>
<dbReference type="Proteomes" id="UP000429229">
    <property type="component" value="Unassembled WGS sequence"/>
</dbReference>
<keyword evidence="6" id="KW-0808">Transferase</keyword>
<dbReference type="PANTHER" id="PTHR43065:SF46">
    <property type="entry name" value="C4-DICARBOXYLATE TRANSPORT SENSOR PROTEIN DCTB"/>
    <property type="match status" value="1"/>
</dbReference>
<dbReference type="InterPro" id="IPR036097">
    <property type="entry name" value="HisK_dim/P_sf"/>
</dbReference>
<keyword evidence="5" id="KW-0597">Phosphoprotein</keyword>
<evidence type="ECO:0000256" key="10">
    <source>
        <dbReference type="ARBA" id="ARBA00022840"/>
    </source>
</evidence>
<keyword evidence="8" id="KW-0547">Nucleotide-binding</keyword>
<dbReference type="EC" id="2.7.13.3" evidence="3"/>
<sequence length="557" mass="59949">MRLDGTKRLHGWAIAGAALLLCGLLAMMAVDRVMRSSAIDDAMASADGNAQILASGLQSELQKFSLVPPVLAEDPDVIALMKGDRSRAAILNRRLATLAEQTQAAVIYLLDADGRTLSSSNHASDDSFIGSVYGFRSYFREAMAQGAATQFALGTVSRRPGLYIARRIGNPGSPLGVVALKVEFDALEKSWRASGRGVFVVDGSGVVLITSNPDWRFHALDPEAATNRNREEDLRALGVARFAPLELSRRYKRTASVPLDTTGHVVAPEGWTMHLLVDPSRYVGGAISRGRLAVALAMAVLVMLGALAFYLRRRREEAREADLARRTDLLRQQLSQANRLATLGQIGAGISHEIRQPVAAMRVFAENGEKLVETGELDRAKGNFAQISRLADRIGTITGELLRFSRRGTRAQRAMPIGQAVDGALLLLNDRIAGLDVEIALPDAEARAIEVVGEHVRLEQVLVNLLQNALDAVGASGRIAIEVATRTDTCLVVVSDDGPGLDQAAMDRLFHPFATTKEDGLGLGLVISQEIMRDLGGDLRAEPSESGARFVMEVPLA</sequence>
<dbReference type="PROSITE" id="PS50109">
    <property type="entry name" value="HIS_KIN"/>
    <property type="match status" value="1"/>
</dbReference>
<dbReference type="InterPro" id="IPR033479">
    <property type="entry name" value="dCache_1"/>
</dbReference>
<comment type="caution">
    <text evidence="16">The sequence shown here is derived from an EMBL/GenBank/DDBJ whole genome shotgun (WGS) entry which is preliminary data.</text>
</comment>
<dbReference type="PRINTS" id="PR00344">
    <property type="entry name" value="BCTRLSENSOR"/>
</dbReference>
<dbReference type="InterPro" id="IPR005467">
    <property type="entry name" value="His_kinase_dom"/>
</dbReference>
<keyword evidence="7 14" id="KW-0812">Transmembrane</keyword>
<evidence type="ECO:0000256" key="8">
    <source>
        <dbReference type="ARBA" id="ARBA00022741"/>
    </source>
</evidence>
<dbReference type="GO" id="GO:0005886">
    <property type="term" value="C:plasma membrane"/>
    <property type="evidence" value="ECO:0007669"/>
    <property type="project" value="UniProtKB-SubCell"/>
</dbReference>
<comment type="subcellular location">
    <subcellularLocation>
        <location evidence="2">Cell membrane</location>
        <topology evidence="2">Multi-pass membrane protein</topology>
    </subcellularLocation>
</comment>
<evidence type="ECO:0000313" key="17">
    <source>
        <dbReference type="Proteomes" id="UP000429229"/>
    </source>
</evidence>
<dbReference type="Pfam" id="PF00512">
    <property type="entry name" value="HisKA"/>
    <property type="match status" value="1"/>
</dbReference>
<comment type="catalytic activity">
    <reaction evidence="1">
        <text>ATP + protein L-histidine = ADP + protein N-phospho-L-histidine.</text>
        <dbReference type="EC" id="2.7.13.3"/>
    </reaction>
</comment>
<name>A0A6I4U2X3_9SPHN</name>
<dbReference type="InterPro" id="IPR003594">
    <property type="entry name" value="HATPase_dom"/>
</dbReference>
<dbReference type="Gene3D" id="3.30.565.10">
    <property type="entry name" value="Histidine kinase-like ATPase, C-terminal domain"/>
    <property type="match status" value="1"/>
</dbReference>
<dbReference type="InterPro" id="IPR017055">
    <property type="entry name" value="Sig_transdc_His_kinase_DctB"/>
</dbReference>
<evidence type="ECO:0000256" key="5">
    <source>
        <dbReference type="ARBA" id="ARBA00022553"/>
    </source>
</evidence>
<evidence type="ECO:0000259" key="15">
    <source>
        <dbReference type="PROSITE" id="PS50109"/>
    </source>
</evidence>
<accession>A0A6I4U2X3</accession>
<dbReference type="SUPFAM" id="SSF47384">
    <property type="entry name" value="Homodimeric domain of signal transducing histidine kinase"/>
    <property type="match status" value="1"/>
</dbReference>
<dbReference type="SUPFAM" id="SSF55874">
    <property type="entry name" value="ATPase domain of HSP90 chaperone/DNA topoisomerase II/histidine kinase"/>
    <property type="match status" value="1"/>
</dbReference>
<dbReference type="CDD" id="cd00082">
    <property type="entry name" value="HisKA"/>
    <property type="match status" value="1"/>
</dbReference>
<evidence type="ECO:0000256" key="9">
    <source>
        <dbReference type="ARBA" id="ARBA00022777"/>
    </source>
</evidence>
<dbReference type="InterPro" id="IPR029151">
    <property type="entry name" value="Sensor-like_sf"/>
</dbReference>
<keyword evidence="17" id="KW-1185">Reference proteome</keyword>
<evidence type="ECO:0000256" key="1">
    <source>
        <dbReference type="ARBA" id="ARBA00000085"/>
    </source>
</evidence>
<evidence type="ECO:0000256" key="11">
    <source>
        <dbReference type="ARBA" id="ARBA00022989"/>
    </source>
</evidence>
<dbReference type="Pfam" id="PF02743">
    <property type="entry name" value="dCache_1"/>
    <property type="match status" value="1"/>
</dbReference>
<keyword evidence="12" id="KW-0902">Two-component regulatory system</keyword>
<protein>
    <recommendedName>
        <fullName evidence="3">histidine kinase</fullName>
        <ecNumber evidence="3">2.7.13.3</ecNumber>
    </recommendedName>
</protein>
<dbReference type="SUPFAM" id="SSF103190">
    <property type="entry name" value="Sensory domain-like"/>
    <property type="match status" value="1"/>
</dbReference>
<gene>
    <name evidence="16" type="ORF">GRI68_01385</name>
</gene>
<dbReference type="EMBL" id="WTYR01000001">
    <property type="protein sequence ID" value="MXP08832.1"/>
    <property type="molecule type" value="Genomic_DNA"/>
</dbReference>
<evidence type="ECO:0000256" key="12">
    <source>
        <dbReference type="ARBA" id="ARBA00023012"/>
    </source>
</evidence>
<keyword evidence="9 16" id="KW-0418">Kinase</keyword>
<feature type="transmembrane region" description="Helical" evidence="14">
    <location>
        <begin position="292"/>
        <end position="311"/>
    </location>
</feature>
<evidence type="ECO:0000256" key="6">
    <source>
        <dbReference type="ARBA" id="ARBA00022679"/>
    </source>
</evidence>
<evidence type="ECO:0000256" key="4">
    <source>
        <dbReference type="ARBA" id="ARBA00022475"/>
    </source>
</evidence>
<evidence type="ECO:0000256" key="3">
    <source>
        <dbReference type="ARBA" id="ARBA00012438"/>
    </source>
</evidence>
<keyword evidence="10" id="KW-0067">ATP-binding</keyword>
<evidence type="ECO:0000256" key="7">
    <source>
        <dbReference type="ARBA" id="ARBA00022692"/>
    </source>
</evidence>
<dbReference type="SMART" id="SM00387">
    <property type="entry name" value="HATPase_c"/>
    <property type="match status" value="1"/>
</dbReference>
<feature type="transmembrane region" description="Helical" evidence="14">
    <location>
        <begin position="12"/>
        <end position="30"/>
    </location>
</feature>
<dbReference type="Gene3D" id="3.30.450.20">
    <property type="entry name" value="PAS domain"/>
    <property type="match status" value="2"/>
</dbReference>
<dbReference type="Gene3D" id="6.10.250.3020">
    <property type="match status" value="1"/>
</dbReference>
<keyword evidence="11 14" id="KW-1133">Transmembrane helix</keyword>
<dbReference type="PIRSF" id="PIRSF036431">
    <property type="entry name" value="STHK_DctB"/>
    <property type="match status" value="1"/>
</dbReference>
<evidence type="ECO:0000256" key="14">
    <source>
        <dbReference type="SAM" id="Phobius"/>
    </source>
</evidence>
<dbReference type="GO" id="GO:0005524">
    <property type="term" value="F:ATP binding"/>
    <property type="evidence" value="ECO:0007669"/>
    <property type="project" value="UniProtKB-KW"/>
</dbReference>
<dbReference type="Pfam" id="PF02518">
    <property type="entry name" value="HATPase_c"/>
    <property type="match status" value="1"/>
</dbReference>
<dbReference type="AlphaFoldDB" id="A0A6I4U2X3"/>
<dbReference type="InterPro" id="IPR004358">
    <property type="entry name" value="Sig_transdc_His_kin-like_C"/>
</dbReference>
<dbReference type="SMART" id="SM00388">
    <property type="entry name" value="HisKA"/>
    <property type="match status" value="1"/>
</dbReference>